<dbReference type="EMBL" id="CP115174">
    <property type="protein sequence ID" value="WBO23274.1"/>
    <property type="molecule type" value="Genomic_DNA"/>
</dbReference>
<evidence type="ECO:0000256" key="5">
    <source>
        <dbReference type="ARBA" id="ARBA00022679"/>
    </source>
</evidence>
<evidence type="ECO:0000259" key="13">
    <source>
        <dbReference type="PROSITE" id="PS50885"/>
    </source>
</evidence>
<evidence type="ECO:0000256" key="3">
    <source>
        <dbReference type="ARBA" id="ARBA00012438"/>
    </source>
</evidence>
<evidence type="ECO:0000313" key="15">
    <source>
        <dbReference type="Proteomes" id="UP001210865"/>
    </source>
</evidence>
<evidence type="ECO:0000256" key="1">
    <source>
        <dbReference type="ARBA" id="ARBA00000085"/>
    </source>
</evidence>
<evidence type="ECO:0000256" key="2">
    <source>
        <dbReference type="ARBA" id="ARBA00004370"/>
    </source>
</evidence>
<dbReference type="InterPro" id="IPR036890">
    <property type="entry name" value="HATPase_C_sf"/>
</dbReference>
<feature type="domain" description="HAMP" evidence="13">
    <location>
        <begin position="186"/>
        <end position="236"/>
    </location>
</feature>
<feature type="transmembrane region" description="Helical" evidence="11">
    <location>
        <begin position="159"/>
        <end position="184"/>
    </location>
</feature>
<dbReference type="CDD" id="cd06225">
    <property type="entry name" value="HAMP"/>
    <property type="match status" value="1"/>
</dbReference>
<keyword evidence="10 11" id="KW-0472">Membrane</keyword>
<dbReference type="InterPro" id="IPR003660">
    <property type="entry name" value="HAMP_dom"/>
</dbReference>
<dbReference type="Gene3D" id="1.10.287.130">
    <property type="match status" value="1"/>
</dbReference>
<dbReference type="EC" id="2.7.13.3" evidence="3"/>
<dbReference type="PRINTS" id="PR00344">
    <property type="entry name" value="BCTRLSENSOR"/>
</dbReference>
<dbReference type="Gene3D" id="3.30.565.10">
    <property type="entry name" value="Histidine kinase-like ATPase, C-terminal domain"/>
    <property type="match status" value="1"/>
</dbReference>
<keyword evidence="4" id="KW-0597">Phosphoprotein</keyword>
<evidence type="ECO:0000256" key="6">
    <source>
        <dbReference type="ARBA" id="ARBA00022692"/>
    </source>
</evidence>
<dbReference type="SMART" id="SM00304">
    <property type="entry name" value="HAMP"/>
    <property type="match status" value="1"/>
</dbReference>
<dbReference type="SUPFAM" id="SSF158472">
    <property type="entry name" value="HAMP domain-like"/>
    <property type="match status" value="1"/>
</dbReference>
<dbReference type="InterPro" id="IPR004358">
    <property type="entry name" value="Sig_transdc_His_kin-like_C"/>
</dbReference>
<evidence type="ECO:0000259" key="12">
    <source>
        <dbReference type="PROSITE" id="PS50109"/>
    </source>
</evidence>
<sequence>MTARFMLSERLRIQDIRNTSTFRLTIMFGLVFTIGVAVLLGVIYGLSARELTLRSDRILRLEALMLEAAPPGSLPDLIRNEIARSASGQNYFELRSDTGDRVVGNIEVSEDLPLDRPVEIAPGHGLDVPIRLLAVRTRSEETLFVGRDISVVLDLRNRVLTILVGSGLATAIAVLISGILLSLAPLRRVRDMQQASRSIAAGNLDMRMPLMGRGDELDLFAGTVNTMVEEVGRVIAQVKGVTDAIAHDLRTPLTRVRSQLYRAHQVPGIVSPATAMIEAATVDLDIVLDRFAALLRISELEAGSGRAGFGPVDLAHIVASIHDLYEPLADERSIVFEADHARLDQVLGDDKLLFEAVSNLVDNAIKFTPIGGRVGIALRDDGHGPVIEVRDDGPGLAEDEKHAVLRRFHRGAAAVDVPGSGLGLSIVSAIMHLHGFALDFADGEPGLIARLCCHENRGATAEQ</sequence>
<keyword evidence="6 11" id="KW-0812">Transmembrane</keyword>
<dbReference type="GO" id="GO:0016301">
    <property type="term" value="F:kinase activity"/>
    <property type="evidence" value="ECO:0007669"/>
    <property type="project" value="UniProtKB-KW"/>
</dbReference>
<evidence type="ECO:0000313" key="14">
    <source>
        <dbReference type="EMBL" id="WBO23274.1"/>
    </source>
</evidence>
<dbReference type="SUPFAM" id="SSF47384">
    <property type="entry name" value="Homodimeric domain of signal transducing histidine kinase"/>
    <property type="match status" value="1"/>
</dbReference>
<dbReference type="Proteomes" id="UP001210865">
    <property type="component" value="Chromosome"/>
</dbReference>
<dbReference type="Pfam" id="PF00672">
    <property type="entry name" value="HAMP"/>
    <property type="match status" value="1"/>
</dbReference>
<evidence type="ECO:0000256" key="7">
    <source>
        <dbReference type="ARBA" id="ARBA00022777"/>
    </source>
</evidence>
<comment type="catalytic activity">
    <reaction evidence="1">
        <text>ATP + protein L-histidine = ADP + protein N-phospho-L-histidine.</text>
        <dbReference type="EC" id="2.7.13.3"/>
    </reaction>
</comment>
<dbReference type="PANTHER" id="PTHR45436">
    <property type="entry name" value="SENSOR HISTIDINE KINASE YKOH"/>
    <property type="match status" value="1"/>
</dbReference>
<dbReference type="RefSeq" id="WP_270077909.1">
    <property type="nucleotide sequence ID" value="NZ_CP115174.1"/>
</dbReference>
<gene>
    <name evidence="14" type="ORF">PBT88_03810</name>
</gene>
<dbReference type="InterPro" id="IPR036097">
    <property type="entry name" value="HisK_dim/P_sf"/>
</dbReference>
<name>A0ABY7NP12_9SPHN</name>
<dbReference type="SMART" id="SM00387">
    <property type="entry name" value="HATPase_c"/>
    <property type="match status" value="1"/>
</dbReference>
<keyword evidence="15" id="KW-1185">Reference proteome</keyword>
<dbReference type="PROSITE" id="PS50885">
    <property type="entry name" value="HAMP"/>
    <property type="match status" value="1"/>
</dbReference>
<dbReference type="PANTHER" id="PTHR45436:SF8">
    <property type="entry name" value="HISTIDINE KINASE"/>
    <property type="match status" value="1"/>
</dbReference>
<evidence type="ECO:0000256" key="4">
    <source>
        <dbReference type="ARBA" id="ARBA00022553"/>
    </source>
</evidence>
<reference evidence="14 15" key="1">
    <citation type="submission" date="2022-12" db="EMBL/GenBank/DDBJ databases">
        <title>Sphingomonas abieness sp. nov., an endophytic bacterium isolated from Abies koreana.</title>
        <authorList>
            <person name="Jiang L."/>
            <person name="Lee J."/>
        </authorList>
    </citation>
    <scope>NUCLEOTIDE SEQUENCE [LARGE SCALE GENOMIC DNA]</scope>
    <source>
        <strain evidence="15">PAMB 00755</strain>
    </source>
</reference>
<dbReference type="SUPFAM" id="SSF55874">
    <property type="entry name" value="ATPase domain of HSP90 chaperone/DNA topoisomerase II/histidine kinase"/>
    <property type="match status" value="1"/>
</dbReference>
<dbReference type="Pfam" id="PF02518">
    <property type="entry name" value="HATPase_c"/>
    <property type="match status" value="1"/>
</dbReference>
<dbReference type="InterPro" id="IPR050428">
    <property type="entry name" value="TCS_sensor_his_kinase"/>
</dbReference>
<feature type="transmembrane region" description="Helical" evidence="11">
    <location>
        <begin position="21"/>
        <end position="46"/>
    </location>
</feature>
<keyword evidence="9" id="KW-0902">Two-component regulatory system</keyword>
<dbReference type="PROSITE" id="PS50109">
    <property type="entry name" value="HIS_KIN"/>
    <property type="match status" value="1"/>
</dbReference>
<keyword evidence="8 11" id="KW-1133">Transmembrane helix</keyword>
<dbReference type="InterPro" id="IPR005467">
    <property type="entry name" value="His_kinase_dom"/>
</dbReference>
<dbReference type="InterPro" id="IPR003594">
    <property type="entry name" value="HATPase_dom"/>
</dbReference>
<feature type="domain" description="Histidine kinase" evidence="12">
    <location>
        <begin position="244"/>
        <end position="444"/>
    </location>
</feature>
<keyword evidence="5" id="KW-0808">Transferase</keyword>
<organism evidence="14 15">
    <name type="scientific">Sphingomonas abietis</name>
    <dbReference type="NCBI Taxonomy" id="3012344"/>
    <lineage>
        <taxon>Bacteria</taxon>
        <taxon>Pseudomonadati</taxon>
        <taxon>Pseudomonadota</taxon>
        <taxon>Alphaproteobacteria</taxon>
        <taxon>Sphingomonadales</taxon>
        <taxon>Sphingomonadaceae</taxon>
        <taxon>Sphingomonas</taxon>
    </lineage>
</organism>
<comment type="subcellular location">
    <subcellularLocation>
        <location evidence="2">Membrane</location>
    </subcellularLocation>
</comment>
<evidence type="ECO:0000256" key="10">
    <source>
        <dbReference type="ARBA" id="ARBA00023136"/>
    </source>
</evidence>
<accession>A0ABY7NP12</accession>
<evidence type="ECO:0000256" key="9">
    <source>
        <dbReference type="ARBA" id="ARBA00023012"/>
    </source>
</evidence>
<evidence type="ECO:0000256" key="11">
    <source>
        <dbReference type="SAM" id="Phobius"/>
    </source>
</evidence>
<protein>
    <recommendedName>
        <fullName evidence="3">histidine kinase</fullName>
        <ecNumber evidence="3">2.7.13.3</ecNumber>
    </recommendedName>
</protein>
<proteinExistence type="predicted"/>
<keyword evidence="7 14" id="KW-0418">Kinase</keyword>
<evidence type="ECO:0000256" key="8">
    <source>
        <dbReference type="ARBA" id="ARBA00022989"/>
    </source>
</evidence>